<dbReference type="Gene3D" id="2.60.40.2630">
    <property type="match status" value="1"/>
</dbReference>
<organism evidence="3 4">
    <name type="scientific">Rikenella microfusus</name>
    <dbReference type="NCBI Taxonomy" id="28139"/>
    <lineage>
        <taxon>Bacteria</taxon>
        <taxon>Pseudomonadati</taxon>
        <taxon>Bacteroidota</taxon>
        <taxon>Bacteroidia</taxon>
        <taxon>Bacteroidales</taxon>
        <taxon>Rikenellaceae</taxon>
        <taxon>Rikenella</taxon>
    </lineage>
</organism>
<dbReference type="CDD" id="cd13121">
    <property type="entry name" value="BF2867_like_C"/>
    <property type="match status" value="1"/>
</dbReference>
<dbReference type="Gene3D" id="3.90.70.10">
    <property type="entry name" value="Cysteine proteinases"/>
    <property type="match status" value="1"/>
</dbReference>
<evidence type="ECO:0000313" key="3">
    <source>
        <dbReference type="EMBL" id="SUE34436.1"/>
    </source>
</evidence>
<dbReference type="Pfam" id="PF13149">
    <property type="entry name" value="Mfa_like_1"/>
    <property type="match status" value="1"/>
</dbReference>
<dbReference type="Gene3D" id="2.60.40.2620">
    <property type="entry name" value="Fimbrillin-like"/>
    <property type="match status" value="1"/>
</dbReference>
<feature type="domain" description="Ig protease IdeS" evidence="2">
    <location>
        <begin position="307"/>
        <end position="512"/>
    </location>
</feature>
<evidence type="ECO:0000259" key="2">
    <source>
        <dbReference type="Pfam" id="PF09028"/>
    </source>
</evidence>
<keyword evidence="4" id="KW-1185">Reference proteome</keyword>
<name>A0A379MSN2_9BACT</name>
<dbReference type="InterPro" id="IPR042278">
    <property type="entry name" value="Mfa-like_1_N"/>
</dbReference>
<dbReference type="GO" id="GO:0008233">
    <property type="term" value="F:peptidase activity"/>
    <property type="evidence" value="ECO:0007669"/>
    <property type="project" value="InterPro"/>
</dbReference>
<dbReference type="InterPro" id="IPR038765">
    <property type="entry name" value="Papain-like_cys_pep_sf"/>
</dbReference>
<dbReference type="Proteomes" id="UP000255233">
    <property type="component" value="Unassembled WGS sequence"/>
</dbReference>
<proteinExistence type="predicted"/>
<evidence type="ECO:0000313" key="4">
    <source>
        <dbReference type="Proteomes" id="UP000255233"/>
    </source>
</evidence>
<protein>
    <submittedName>
        <fullName evidence="3">Mac 1</fullName>
    </submittedName>
</protein>
<dbReference type="RefSeq" id="WP_027291701.1">
    <property type="nucleotide sequence ID" value="NZ_UGVL01000001.1"/>
</dbReference>
<gene>
    <name evidence="3" type="ORF">NCTC11190_01659</name>
</gene>
<sequence>MIRHRFTISLLCLFCCLATACHEEFPADTTGPDGTPVRFAATIEQPDTRVTTEPDGRGRFEAGNTIEIYARTADPTSVPPYSRTLMFDGTEWLPELRWSEIGNRTRFTAWYPVPDKNRTNETLYTHRIETDQSSTIGYELSDLLATETETARGKTVQLTFRHVLSRLNIVLTSDGYSEEELNRATVEIRSRTQTTFDLLAPFETPTIADGNTAWITPRKIANGNFTAILCPQAMATYRTDGWIRVTLDGEEAVFNAPVQIDGQVFDVLEAGKEITVTLTVRKTNETPDEKTTVWTQGLQIPDDSRWNYDKTQLPWWEGCGWYDCNKVNPTGKDPTKINDSQLCWAAATSNMIHWWLDRNRDWVENKGYDIPSELTDMLHSEIFDLYKSCFPNEGNQPLSAINWYFNGIFRKNIYETDEPDPRAGFFRDVFGTHSLGQQIDIVTKETFNSTIRSALENGQIVSYAFADPRWQAHAVTLWGVELDENGDIRYLYMVDNNDGATDTRGTIRRQEIRYKPLTEGSSTLSVFVPNSVGDFRYRIYQIFTLDTGKKYLK</sequence>
<dbReference type="EMBL" id="UGVL01000001">
    <property type="protein sequence ID" value="SUE34436.1"/>
    <property type="molecule type" value="Genomic_DNA"/>
</dbReference>
<evidence type="ECO:0000256" key="1">
    <source>
        <dbReference type="SAM" id="SignalP"/>
    </source>
</evidence>
<keyword evidence="1" id="KW-0732">Signal</keyword>
<feature type="signal peptide" evidence="1">
    <location>
        <begin position="1"/>
        <end position="20"/>
    </location>
</feature>
<dbReference type="SUPFAM" id="SSF54001">
    <property type="entry name" value="Cysteine proteinases"/>
    <property type="match status" value="1"/>
</dbReference>
<dbReference type="InterPro" id="IPR025049">
    <property type="entry name" value="Mfa-like_1"/>
</dbReference>
<dbReference type="Pfam" id="PF09028">
    <property type="entry name" value="Mac-1"/>
    <property type="match status" value="1"/>
</dbReference>
<dbReference type="PROSITE" id="PS51257">
    <property type="entry name" value="PROKAR_LIPOPROTEIN"/>
    <property type="match status" value="1"/>
</dbReference>
<dbReference type="AlphaFoldDB" id="A0A379MSN2"/>
<reference evidence="3 4" key="1">
    <citation type="submission" date="2018-06" db="EMBL/GenBank/DDBJ databases">
        <authorList>
            <consortium name="Pathogen Informatics"/>
            <person name="Doyle S."/>
        </authorList>
    </citation>
    <scope>NUCLEOTIDE SEQUENCE [LARGE SCALE GENOMIC DNA]</scope>
    <source>
        <strain evidence="3 4">NCTC11190</strain>
    </source>
</reference>
<dbReference type="InterPro" id="IPR015117">
    <property type="entry name" value="IdeS"/>
</dbReference>
<dbReference type="OrthoDB" id="5521290at2"/>
<accession>A0A379MSN2</accession>
<dbReference type="CDD" id="cd13120">
    <property type="entry name" value="BF2867_like_N"/>
    <property type="match status" value="1"/>
</dbReference>
<feature type="chain" id="PRO_5016590227" evidence="1">
    <location>
        <begin position="21"/>
        <end position="553"/>
    </location>
</feature>